<comment type="caution">
    <text evidence="1">The sequence shown here is derived from an EMBL/GenBank/DDBJ whole genome shotgun (WGS) entry which is preliminary data.</text>
</comment>
<dbReference type="RefSeq" id="WP_184425444.1">
    <property type="nucleotide sequence ID" value="NZ_AP027362.1"/>
</dbReference>
<dbReference type="EMBL" id="JACHHU010000028">
    <property type="protein sequence ID" value="MBB6544381.1"/>
    <property type="molecule type" value="Genomic_DNA"/>
</dbReference>
<sequence length="152" mass="17271">MINNDILRRISTIFEFTDEKMIAVFALNNFEISAEKLACFFKEKDDANYTELLDVELASFLNGLIVDKRGVGDGPQHQAEQEVNNNLIFNKLKIALAYKAEDVIAVLALADLNLSKHELSALFRNVNHKRYRECNDQTLSAFLKGLKIKLHA</sequence>
<protein>
    <submittedName>
        <fullName evidence="1">Uncharacterized protein YehS (DUF1456 family)</fullName>
    </submittedName>
</protein>
<gene>
    <name evidence="1" type="ORF">HNQ55_002910</name>
</gene>
<proteinExistence type="predicted"/>
<dbReference type="Pfam" id="PF07308">
    <property type="entry name" value="DUF1456"/>
    <property type="match status" value="2"/>
</dbReference>
<dbReference type="InterPro" id="IPR009921">
    <property type="entry name" value="YehS-like"/>
</dbReference>
<dbReference type="PANTHER" id="PTHR37805:SF1">
    <property type="entry name" value="CYTOPLASMIC PROTEIN"/>
    <property type="match status" value="1"/>
</dbReference>
<evidence type="ECO:0000313" key="2">
    <source>
        <dbReference type="Proteomes" id="UP000537141"/>
    </source>
</evidence>
<organism evidence="1 2">
    <name type="scientific">Thalassotalea piscium</name>
    <dbReference type="NCBI Taxonomy" id="1230533"/>
    <lineage>
        <taxon>Bacteria</taxon>
        <taxon>Pseudomonadati</taxon>
        <taxon>Pseudomonadota</taxon>
        <taxon>Gammaproteobacteria</taxon>
        <taxon>Alteromonadales</taxon>
        <taxon>Colwelliaceae</taxon>
        <taxon>Thalassotalea</taxon>
    </lineage>
</organism>
<name>A0A7X0TUK6_9GAMM</name>
<dbReference type="Proteomes" id="UP000537141">
    <property type="component" value="Unassembled WGS sequence"/>
</dbReference>
<dbReference type="AlphaFoldDB" id="A0A7X0TUK6"/>
<dbReference type="PANTHER" id="PTHR37805">
    <property type="entry name" value="CYTOPLASMIC PROTEIN-RELATED"/>
    <property type="match status" value="1"/>
</dbReference>
<keyword evidence="2" id="KW-1185">Reference proteome</keyword>
<accession>A0A7X0TUK6</accession>
<reference evidence="1 2" key="1">
    <citation type="submission" date="2020-08" db="EMBL/GenBank/DDBJ databases">
        <title>Genomic Encyclopedia of Type Strains, Phase IV (KMG-IV): sequencing the most valuable type-strain genomes for metagenomic binning, comparative biology and taxonomic classification.</title>
        <authorList>
            <person name="Goeker M."/>
        </authorList>
    </citation>
    <scope>NUCLEOTIDE SEQUENCE [LARGE SCALE GENOMIC DNA]</scope>
    <source>
        <strain evidence="1 2">DSM 26287</strain>
    </source>
</reference>
<evidence type="ECO:0000313" key="1">
    <source>
        <dbReference type="EMBL" id="MBB6544381.1"/>
    </source>
</evidence>